<organism evidence="1 2">
    <name type="scientific">Staphylococcus gallinarum</name>
    <dbReference type="NCBI Taxonomy" id="1293"/>
    <lineage>
        <taxon>Bacteria</taxon>
        <taxon>Bacillati</taxon>
        <taxon>Bacillota</taxon>
        <taxon>Bacilli</taxon>
        <taxon>Bacillales</taxon>
        <taxon>Staphylococcaceae</taxon>
        <taxon>Staphylococcus</taxon>
    </lineage>
</organism>
<evidence type="ECO:0000313" key="2">
    <source>
        <dbReference type="Proteomes" id="UP000255277"/>
    </source>
</evidence>
<dbReference type="Gene3D" id="3.20.20.70">
    <property type="entry name" value="Aldolase class I"/>
    <property type="match status" value="1"/>
</dbReference>
<dbReference type="GO" id="GO:0003855">
    <property type="term" value="F:3-dehydroquinate dehydratase activity"/>
    <property type="evidence" value="ECO:0007669"/>
    <property type="project" value="UniProtKB-EC"/>
</dbReference>
<dbReference type="Proteomes" id="UP000255277">
    <property type="component" value="Unassembled WGS sequence"/>
</dbReference>
<dbReference type="Pfam" id="PF01487">
    <property type="entry name" value="DHquinase_I"/>
    <property type="match status" value="1"/>
</dbReference>
<dbReference type="AlphaFoldDB" id="A0A380FDB3"/>
<keyword evidence="1" id="KW-0456">Lyase</keyword>
<reference evidence="1 2" key="1">
    <citation type="submission" date="2018-06" db="EMBL/GenBank/DDBJ databases">
        <authorList>
            <consortium name="Pathogen Informatics"/>
            <person name="Doyle S."/>
        </authorList>
    </citation>
    <scope>NUCLEOTIDE SEQUENCE [LARGE SCALE GENOMIC DNA]</scope>
    <source>
        <strain evidence="1 2">NCTC12195</strain>
    </source>
</reference>
<dbReference type="EMBL" id="UHDK01000001">
    <property type="protein sequence ID" value="SUM32207.1"/>
    <property type="molecule type" value="Genomic_DNA"/>
</dbReference>
<accession>A0A380FDB3</accession>
<dbReference type="EC" id="4.2.1.10" evidence="1"/>
<protein>
    <submittedName>
        <fullName evidence="1">3-dehydroquinate dehydratase</fullName>
        <ecNumber evidence="1">4.2.1.10</ecNumber>
    </submittedName>
</protein>
<sequence length="68" mass="7878">MIIIDNCYSIFCNVNGVDLLDIEFDKSVNRDLFIALVNDVESQGVETVLSYHDFKQTPAYRRIKAFIF</sequence>
<dbReference type="InterPro" id="IPR001381">
    <property type="entry name" value="DHquinase_I"/>
</dbReference>
<name>A0A380FDB3_STAGA</name>
<gene>
    <name evidence="1" type="ORF">NCTC12195_01648</name>
</gene>
<dbReference type="InterPro" id="IPR013785">
    <property type="entry name" value="Aldolase_TIM"/>
</dbReference>
<evidence type="ECO:0000313" key="1">
    <source>
        <dbReference type="EMBL" id="SUM32207.1"/>
    </source>
</evidence>
<proteinExistence type="predicted"/>
<dbReference type="SUPFAM" id="SSF51569">
    <property type="entry name" value="Aldolase"/>
    <property type="match status" value="1"/>
</dbReference>